<dbReference type="Gene3D" id="3.50.50.60">
    <property type="entry name" value="FAD/NAD(P)-binding domain"/>
    <property type="match status" value="2"/>
</dbReference>
<dbReference type="InterPro" id="IPR036188">
    <property type="entry name" value="FAD/NAD-bd_sf"/>
</dbReference>
<geneLocation type="plasmid" evidence="4 5">
    <name>unnamed1</name>
</geneLocation>
<evidence type="ECO:0000256" key="2">
    <source>
        <dbReference type="ARBA" id="ARBA00023002"/>
    </source>
</evidence>
<sequence length="492" mass="55166">MWIEKTDKRLNIGYYRAVSLVRIGKFPQFRHTQIANCALCREESQLLVYENRIHEYAEKWTWSLFAMTSQRNVTPHYDVIIAGAGIIGLSTALFLQGKGLKVAVFDKGDVAYEQSSRNWGWMRTIGQDMAELDLALASRPLWKQWSEEGDFGFRPCGLVSLAESAEEWSGLQKWLRQAREHGLDTQELSTSETRRLLPQFQRSWPGALFAPGDAGIEPDLAMRFLERKVLDAGVKIMTRNAVKRIDITGGKASAVETETGRITADRIVIAAGAWSRLLCKTVGIVIPQLKVTASVLRTSPIENGPEPNLSSTRYCLRRRQDGGYTVARRNSSLTYVTPDSVRFIRQYLPNYLKQKQMLRVRAGTTFFQELQMDRRFGPEKTNPFEDFRTCDPVPDINTLKETLEHLKEDAPVFRNARIMDSWAGTIDVLPDALPVLSPVSQCSGLFLASGFSAHGFGIGPASGKLMADIVTGDASAPSAAPFRLERFHLNDD</sequence>
<dbReference type="GO" id="GO:0055130">
    <property type="term" value="P:D-alanine catabolic process"/>
    <property type="evidence" value="ECO:0007669"/>
    <property type="project" value="TreeGrafter"/>
</dbReference>
<protein>
    <submittedName>
        <fullName evidence="4">FAD-binding oxidoreductase</fullName>
    </submittedName>
</protein>
<dbReference type="EMBL" id="CP043044">
    <property type="protein sequence ID" value="QEH97789.1"/>
    <property type="molecule type" value="Genomic_DNA"/>
</dbReference>
<proteinExistence type="inferred from homology"/>
<keyword evidence="4" id="KW-0614">Plasmid</keyword>
<dbReference type="GO" id="GO:0008718">
    <property type="term" value="F:D-amino-acid dehydrogenase activity"/>
    <property type="evidence" value="ECO:0007669"/>
    <property type="project" value="TreeGrafter"/>
</dbReference>
<reference evidence="4 5" key="1">
    <citation type="submission" date="2019-08" db="EMBL/GenBank/DDBJ databases">
        <title>Gluconobacter frateurii HD924 genome.</title>
        <authorList>
            <person name="Liu Y."/>
            <person name="Zhang P."/>
        </authorList>
    </citation>
    <scope>NUCLEOTIDE SEQUENCE [LARGE SCALE GENOMIC DNA]</scope>
    <source>
        <strain evidence="4 5">HD924</strain>
        <plasmid evidence="4 5">unnamed1</plasmid>
    </source>
</reference>
<name>A0AAP9JJW1_GLUTH</name>
<organism evidence="4 5">
    <name type="scientific">Gluconobacter thailandicus</name>
    <dbReference type="NCBI Taxonomy" id="257438"/>
    <lineage>
        <taxon>Bacteria</taxon>
        <taxon>Pseudomonadati</taxon>
        <taxon>Pseudomonadota</taxon>
        <taxon>Alphaproteobacteria</taxon>
        <taxon>Acetobacterales</taxon>
        <taxon>Acetobacteraceae</taxon>
        <taxon>Gluconobacter</taxon>
    </lineage>
</organism>
<dbReference type="AlphaFoldDB" id="A0AAP9JJW1"/>
<dbReference type="PANTHER" id="PTHR13847:SF280">
    <property type="entry name" value="D-AMINO ACID DEHYDROGENASE"/>
    <property type="match status" value="1"/>
</dbReference>
<dbReference type="KEGG" id="gti:FXF46_15955"/>
<comment type="similarity">
    <text evidence="1">Belongs to the DadA oxidoreductase family.</text>
</comment>
<dbReference type="Gene3D" id="3.30.9.10">
    <property type="entry name" value="D-Amino Acid Oxidase, subunit A, domain 2"/>
    <property type="match status" value="1"/>
</dbReference>
<evidence type="ECO:0000256" key="1">
    <source>
        <dbReference type="ARBA" id="ARBA00009410"/>
    </source>
</evidence>
<accession>A0AAP9JJW1</accession>
<gene>
    <name evidence="4" type="ORF">FXF46_15955</name>
</gene>
<dbReference type="InterPro" id="IPR006076">
    <property type="entry name" value="FAD-dep_OxRdtase"/>
</dbReference>
<dbReference type="Pfam" id="PF01266">
    <property type="entry name" value="DAO"/>
    <property type="match status" value="1"/>
</dbReference>
<evidence type="ECO:0000313" key="5">
    <source>
        <dbReference type="Proteomes" id="UP000323560"/>
    </source>
</evidence>
<dbReference type="SUPFAM" id="SSF51905">
    <property type="entry name" value="FAD/NAD(P)-binding domain"/>
    <property type="match status" value="1"/>
</dbReference>
<keyword evidence="2" id="KW-0560">Oxidoreductase</keyword>
<evidence type="ECO:0000259" key="3">
    <source>
        <dbReference type="Pfam" id="PF01266"/>
    </source>
</evidence>
<dbReference type="GO" id="GO:0005886">
    <property type="term" value="C:plasma membrane"/>
    <property type="evidence" value="ECO:0007669"/>
    <property type="project" value="TreeGrafter"/>
</dbReference>
<feature type="domain" description="FAD dependent oxidoreductase" evidence="3">
    <location>
        <begin position="78"/>
        <end position="468"/>
    </location>
</feature>
<dbReference type="Proteomes" id="UP000323560">
    <property type="component" value="Plasmid unnamed1"/>
</dbReference>
<dbReference type="GO" id="GO:0005737">
    <property type="term" value="C:cytoplasm"/>
    <property type="evidence" value="ECO:0007669"/>
    <property type="project" value="TreeGrafter"/>
</dbReference>
<evidence type="ECO:0000313" key="4">
    <source>
        <dbReference type="EMBL" id="QEH97789.1"/>
    </source>
</evidence>
<dbReference type="PANTHER" id="PTHR13847">
    <property type="entry name" value="SARCOSINE DEHYDROGENASE-RELATED"/>
    <property type="match status" value="1"/>
</dbReference>